<dbReference type="PANTHER" id="PTHR43194">
    <property type="entry name" value="HYDROLASE ALPHA/BETA FOLD FAMILY"/>
    <property type="match status" value="1"/>
</dbReference>
<dbReference type="InterPro" id="IPR000073">
    <property type="entry name" value="AB_hydrolase_1"/>
</dbReference>
<dbReference type="RefSeq" id="WP_115936998.1">
    <property type="nucleotide sequence ID" value="NZ_QRDW01000005.1"/>
</dbReference>
<keyword evidence="2" id="KW-0378">Hydrolase</keyword>
<comment type="caution">
    <text evidence="2">The sequence shown here is derived from an EMBL/GenBank/DDBJ whole genome shotgun (WGS) entry which is preliminary data.</text>
</comment>
<dbReference type="EMBL" id="QRDW01000005">
    <property type="protein sequence ID" value="RED49745.1"/>
    <property type="molecule type" value="Genomic_DNA"/>
</dbReference>
<dbReference type="PRINTS" id="PR00412">
    <property type="entry name" value="EPOXHYDRLASE"/>
</dbReference>
<dbReference type="InterPro" id="IPR000639">
    <property type="entry name" value="Epox_hydrolase-like"/>
</dbReference>
<dbReference type="GO" id="GO:0016787">
    <property type="term" value="F:hydrolase activity"/>
    <property type="evidence" value="ECO:0007669"/>
    <property type="project" value="UniProtKB-KW"/>
</dbReference>
<dbReference type="OrthoDB" id="9804723at2"/>
<dbReference type="Pfam" id="PF12697">
    <property type="entry name" value="Abhydrolase_6"/>
    <property type="match status" value="1"/>
</dbReference>
<sequence length="269" mass="27720">MELTIQGTKIFANTGGQAFDAAKPVIILVHGAGMSHAVWGQQTRFLAHHGFSVLAIDLPGHGRSEGEAIASIEGLGDFIAELIQESGAEKAVICGHSMGALACLQTASSHGDKVAGLILCGMAASMPVHPDLLAAAEANDIRAAKLVASWGHGGPAHKGGNIAHGVWMIGAAIRLIDQSKPGVLFADMAACNAYQGAIAAAGQVSCPVLMIQGTLDKMAPPKAAQPLLEAFEHCDRAIIEGSGHMMMAEAPDATREAIFDFVGEMSQQG</sequence>
<proteinExistence type="predicted"/>
<dbReference type="AlphaFoldDB" id="A0A3D9HJZ3"/>
<organism evidence="2 3">
    <name type="scientific">Aestuariispira insulae</name>
    <dbReference type="NCBI Taxonomy" id="1461337"/>
    <lineage>
        <taxon>Bacteria</taxon>
        <taxon>Pseudomonadati</taxon>
        <taxon>Pseudomonadota</taxon>
        <taxon>Alphaproteobacteria</taxon>
        <taxon>Rhodospirillales</taxon>
        <taxon>Kiloniellaceae</taxon>
        <taxon>Aestuariispira</taxon>
    </lineage>
</organism>
<dbReference type="SUPFAM" id="SSF53474">
    <property type="entry name" value="alpha/beta-Hydrolases"/>
    <property type="match status" value="1"/>
</dbReference>
<dbReference type="PANTHER" id="PTHR43194:SF5">
    <property type="entry name" value="PIMELOYL-[ACYL-CARRIER PROTEIN] METHYL ESTER ESTERASE"/>
    <property type="match status" value="1"/>
</dbReference>
<evidence type="ECO:0000313" key="3">
    <source>
        <dbReference type="Proteomes" id="UP000256845"/>
    </source>
</evidence>
<gene>
    <name evidence="2" type="ORF">DFP90_105116</name>
</gene>
<evidence type="ECO:0000313" key="2">
    <source>
        <dbReference type="EMBL" id="RED49745.1"/>
    </source>
</evidence>
<protein>
    <submittedName>
        <fullName evidence="2">Alpha-beta hydrolase superfamily lysophospholipase</fullName>
    </submittedName>
</protein>
<dbReference type="PRINTS" id="PR00111">
    <property type="entry name" value="ABHYDROLASE"/>
</dbReference>
<feature type="domain" description="AB hydrolase-1" evidence="1">
    <location>
        <begin position="26"/>
        <end position="256"/>
    </location>
</feature>
<dbReference type="InterPro" id="IPR029058">
    <property type="entry name" value="AB_hydrolase_fold"/>
</dbReference>
<dbReference type="Proteomes" id="UP000256845">
    <property type="component" value="Unassembled WGS sequence"/>
</dbReference>
<accession>A0A3D9HJZ3</accession>
<reference evidence="2 3" key="1">
    <citation type="submission" date="2018-07" db="EMBL/GenBank/DDBJ databases">
        <title>Genomic Encyclopedia of Type Strains, Phase III (KMG-III): the genomes of soil and plant-associated and newly described type strains.</title>
        <authorList>
            <person name="Whitman W."/>
        </authorList>
    </citation>
    <scope>NUCLEOTIDE SEQUENCE [LARGE SCALE GENOMIC DNA]</scope>
    <source>
        <strain evidence="2 3">CECT 8488</strain>
    </source>
</reference>
<dbReference type="InterPro" id="IPR050228">
    <property type="entry name" value="Carboxylesterase_BioH"/>
</dbReference>
<dbReference type="Gene3D" id="3.40.50.1820">
    <property type="entry name" value="alpha/beta hydrolase"/>
    <property type="match status" value="1"/>
</dbReference>
<evidence type="ECO:0000259" key="1">
    <source>
        <dbReference type="Pfam" id="PF12697"/>
    </source>
</evidence>
<name>A0A3D9HJZ3_9PROT</name>
<keyword evidence="3" id="KW-1185">Reference proteome</keyword>